<dbReference type="Pfam" id="PF00941">
    <property type="entry name" value="FAD_binding_5"/>
    <property type="match status" value="1"/>
</dbReference>
<accession>A0A2N7VX51</accession>
<dbReference type="InterPro" id="IPR016167">
    <property type="entry name" value="FAD-bd_PCMH_sub1"/>
</dbReference>
<keyword evidence="1" id="KW-0285">Flavoprotein</keyword>
<proteinExistence type="predicted"/>
<organism evidence="3 4">
    <name type="scientific">Trinickia dabaoshanensis</name>
    <dbReference type="NCBI Taxonomy" id="564714"/>
    <lineage>
        <taxon>Bacteria</taxon>
        <taxon>Pseudomonadati</taxon>
        <taxon>Pseudomonadota</taxon>
        <taxon>Betaproteobacteria</taxon>
        <taxon>Burkholderiales</taxon>
        <taxon>Burkholderiaceae</taxon>
        <taxon>Trinickia</taxon>
    </lineage>
</organism>
<dbReference type="InterPro" id="IPR016169">
    <property type="entry name" value="FAD-bd_PCMH_sub2"/>
</dbReference>
<dbReference type="SUPFAM" id="SSF56176">
    <property type="entry name" value="FAD-binding/transporter-associated domain-like"/>
    <property type="match status" value="1"/>
</dbReference>
<evidence type="ECO:0000259" key="2">
    <source>
        <dbReference type="PROSITE" id="PS51387"/>
    </source>
</evidence>
<dbReference type="Pfam" id="PF03450">
    <property type="entry name" value="CO_deh_flav_C"/>
    <property type="match status" value="1"/>
</dbReference>
<protein>
    <submittedName>
        <fullName evidence="3">FAD-binding molybdopterin dehydrogenase</fullName>
    </submittedName>
</protein>
<reference evidence="3 4" key="1">
    <citation type="submission" date="2018-01" db="EMBL/GenBank/DDBJ databases">
        <title>Whole genome analyses suggest that Burkholderia sensu lato contains two further novel genera in the rhizoxinica-symbiotica group Mycetohabitans gen. nov., and Trinickia gen. nov.: implications for the evolution of diazotrophy and nodulation in the Burkholderiaceae.</title>
        <authorList>
            <person name="Estrada-de los Santos P."/>
            <person name="Palmer M."/>
            <person name="Chavez-Ramirez B."/>
            <person name="Beukes C."/>
            <person name="Steenkamp E.T."/>
            <person name="Hirsch A.M."/>
            <person name="Manyaka P."/>
            <person name="Maluk M."/>
            <person name="Lafos M."/>
            <person name="Crook M."/>
            <person name="Gross E."/>
            <person name="Simon M.F."/>
            <person name="Bueno dos Reis Junior F."/>
            <person name="Poole P.S."/>
            <person name="Venter S.N."/>
            <person name="James E.K."/>
        </authorList>
    </citation>
    <scope>NUCLEOTIDE SEQUENCE [LARGE SCALE GENOMIC DNA]</scope>
    <source>
        <strain evidence="3 4">GIMN1.004</strain>
    </source>
</reference>
<evidence type="ECO:0000313" key="4">
    <source>
        <dbReference type="Proteomes" id="UP000235616"/>
    </source>
</evidence>
<dbReference type="RefSeq" id="WP_102644784.1">
    <property type="nucleotide sequence ID" value="NZ_PNYA01000005.1"/>
</dbReference>
<dbReference type="InterPro" id="IPR002346">
    <property type="entry name" value="Mopterin_DH_FAD-bd"/>
</dbReference>
<dbReference type="InterPro" id="IPR005107">
    <property type="entry name" value="CO_DH_flav_C"/>
</dbReference>
<dbReference type="InterPro" id="IPR036318">
    <property type="entry name" value="FAD-bd_PCMH-like_sf"/>
</dbReference>
<dbReference type="InterPro" id="IPR051312">
    <property type="entry name" value="Diverse_Substr_Oxidored"/>
</dbReference>
<evidence type="ECO:0000313" key="3">
    <source>
        <dbReference type="EMBL" id="PMS21718.1"/>
    </source>
</evidence>
<keyword evidence="4" id="KW-1185">Reference proteome</keyword>
<comment type="caution">
    <text evidence="3">The sequence shown here is derived from an EMBL/GenBank/DDBJ whole genome shotgun (WGS) entry which is preliminary data.</text>
</comment>
<keyword evidence="1" id="KW-0274">FAD</keyword>
<gene>
    <name evidence="3" type="ORF">C0Z18_07675</name>
</gene>
<dbReference type="Proteomes" id="UP000235616">
    <property type="component" value="Unassembled WGS sequence"/>
</dbReference>
<dbReference type="InterPro" id="IPR036683">
    <property type="entry name" value="CO_DH_flav_C_dom_sf"/>
</dbReference>
<sequence>MDAIAYERAADIAGAVRAAREPGVAFIGGGTNLLDLMKGGVERPVRLVDITHLRDEGLDTISARQDGGIRIGALMRNSDAANHALVREKYPLLTQALLAGASAQLRNMATIGGNLMQRTRCPYFYDTAFAGCNKRRPGSGCSAIDGHHRTHAIFGFSEACIAVNPSDMCVALAALDATVQVVGPNGAREIPIGGFHRLPGDRPDLDTTLQPGELITAVDLPPSALSARTSYLKIRDRASYAFALVSVAVALRLQGEKIEAVHIALGGVAHKPWRATIAEGMLIGQPLGDNVLRDAAAAQMRDARPLRDNRFKVTLAERAMVRAVNVAAGRQTRGVTGEPA</sequence>
<dbReference type="InterPro" id="IPR016166">
    <property type="entry name" value="FAD-bd_PCMH"/>
</dbReference>
<dbReference type="PANTHER" id="PTHR42659:SF1">
    <property type="entry name" value="OXIDOREDUCTASE"/>
    <property type="match status" value="1"/>
</dbReference>
<dbReference type="PANTHER" id="PTHR42659">
    <property type="entry name" value="XANTHINE DEHYDROGENASE SUBUNIT C-RELATED"/>
    <property type="match status" value="1"/>
</dbReference>
<dbReference type="SMART" id="SM01092">
    <property type="entry name" value="CO_deh_flav_C"/>
    <property type="match status" value="1"/>
</dbReference>
<feature type="domain" description="FAD-binding PCMH-type" evidence="2">
    <location>
        <begin position="1"/>
        <end position="225"/>
    </location>
</feature>
<name>A0A2N7VX51_9BURK</name>
<evidence type="ECO:0000256" key="1">
    <source>
        <dbReference type="ARBA" id="ARBA00022827"/>
    </source>
</evidence>
<dbReference type="EMBL" id="PNYA01000005">
    <property type="protein sequence ID" value="PMS21718.1"/>
    <property type="molecule type" value="Genomic_DNA"/>
</dbReference>
<dbReference type="PROSITE" id="PS51387">
    <property type="entry name" value="FAD_PCMH"/>
    <property type="match status" value="1"/>
</dbReference>
<dbReference type="Gene3D" id="3.30.465.10">
    <property type="match status" value="2"/>
</dbReference>
<dbReference type="AlphaFoldDB" id="A0A2N7VX51"/>
<dbReference type="Gene3D" id="3.30.43.10">
    <property type="entry name" value="Uridine Diphospho-n-acetylenolpyruvylglucosamine Reductase, domain 2"/>
    <property type="match status" value="1"/>
</dbReference>
<dbReference type="SUPFAM" id="SSF55447">
    <property type="entry name" value="CO dehydrogenase flavoprotein C-terminal domain-like"/>
    <property type="match status" value="1"/>
</dbReference>
<dbReference type="GO" id="GO:0071949">
    <property type="term" value="F:FAD binding"/>
    <property type="evidence" value="ECO:0007669"/>
    <property type="project" value="InterPro"/>
</dbReference>
<dbReference type="GO" id="GO:0016491">
    <property type="term" value="F:oxidoreductase activity"/>
    <property type="evidence" value="ECO:0007669"/>
    <property type="project" value="InterPro"/>
</dbReference>
<dbReference type="Gene3D" id="3.30.390.50">
    <property type="entry name" value="CO dehydrogenase flavoprotein, C-terminal domain"/>
    <property type="match status" value="1"/>
</dbReference>
<dbReference type="OrthoDB" id="9814706at2"/>